<gene>
    <name evidence="2" type="ORF">XNOV1_A038724</name>
</gene>
<dbReference type="EMBL" id="OY660882">
    <property type="protein sequence ID" value="CAJ1081270.1"/>
    <property type="molecule type" value="Genomic_DNA"/>
</dbReference>
<feature type="region of interest" description="Disordered" evidence="1">
    <location>
        <begin position="70"/>
        <end position="94"/>
    </location>
</feature>
<evidence type="ECO:0000256" key="1">
    <source>
        <dbReference type="SAM" id="MobiDB-lite"/>
    </source>
</evidence>
<keyword evidence="3" id="KW-1185">Reference proteome</keyword>
<evidence type="ECO:0000313" key="2">
    <source>
        <dbReference type="EMBL" id="CAJ1081270.1"/>
    </source>
</evidence>
<protein>
    <submittedName>
        <fullName evidence="2">Uncharacterized protein</fullName>
    </submittedName>
</protein>
<reference evidence="2" key="1">
    <citation type="submission" date="2023-08" db="EMBL/GenBank/DDBJ databases">
        <authorList>
            <person name="Alioto T."/>
            <person name="Alioto T."/>
            <person name="Gomez Garrido J."/>
        </authorList>
    </citation>
    <scope>NUCLEOTIDE SEQUENCE</scope>
</reference>
<sequence length="115" mass="12461">MPRKCKRSQIASQRWQRFHDIDRVSTGQADGVPQSSGEVNYVAQIDKPCSTQATPTPGAAVMVARYVYHGMQPPPRPQDLPQAPENLGDPALPLAPAHPIYPALHRAPALPPLAP</sequence>
<organism evidence="2 3">
    <name type="scientific">Xyrichtys novacula</name>
    <name type="common">Pearly razorfish</name>
    <name type="synonym">Hemipteronotus novacula</name>
    <dbReference type="NCBI Taxonomy" id="13765"/>
    <lineage>
        <taxon>Eukaryota</taxon>
        <taxon>Metazoa</taxon>
        <taxon>Chordata</taxon>
        <taxon>Craniata</taxon>
        <taxon>Vertebrata</taxon>
        <taxon>Euteleostomi</taxon>
        <taxon>Actinopterygii</taxon>
        <taxon>Neopterygii</taxon>
        <taxon>Teleostei</taxon>
        <taxon>Neoteleostei</taxon>
        <taxon>Acanthomorphata</taxon>
        <taxon>Eupercaria</taxon>
        <taxon>Labriformes</taxon>
        <taxon>Labridae</taxon>
        <taxon>Xyrichtys</taxon>
    </lineage>
</organism>
<dbReference type="AlphaFoldDB" id="A0AAV1H6F4"/>
<name>A0AAV1H6F4_XYRNO</name>
<proteinExistence type="predicted"/>
<dbReference type="Proteomes" id="UP001178508">
    <property type="component" value="Chromosome 19"/>
</dbReference>
<accession>A0AAV1H6F4</accession>
<evidence type="ECO:0000313" key="3">
    <source>
        <dbReference type="Proteomes" id="UP001178508"/>
    </source>
</evidence>